<dbReference type="AlphaFoldDB" id="R3W9H4"/>
<evidence type="ECO:0000313" key="2">
    <source>
        <dbReference type="Proteomes" id="UP000013840"/>
    </source>
</evidence>
<name>R3W9H4_9ENTE</name>
<reference evidence="1 2" key="1">
    <citation type="submission" date="2013-02" db="EMBL/GenBank/DDBJ databases">
        <title>The Genome Sequence of Enterococcus caccae BAA-1240.</title>
        <authorList>
            <consortium name="The Broad Institute Genome Sequencing Platform"/>
            <consortium name="The Broad Institute Genome Sequencing Center for Infectious Disease"/>
            <person name="Earl A.M."/>
            <person name="Gilmore M.S."/>
            <person name="Lebreton F."/>
            <person name="Walker B."/>
            <person name="Young S.K."/>
            <person name="Zeng Q."/>
            <person name="Gargeya S."/>
            <person name="Fitzgerald M."/>
            <person name="Haas B."/>
            <person name="Abouelleil A."/>
            <person name="Alvarado L."/>
            <person name="Arachchi H.M."/>
            <person name="Berlin A.M."/>
            <person name="Chapman S.B."/>
            <person name="Dewar J."/>
            <person name="Goldberg J."/>
            <person name="Griggs A."/>
            <person name="Gujja S."/>
            <person name="Hansen M."/>
            <person name="Howarth C."/>
            <person name="Imamovic A."/>
            <person name="Larimer J."/>
            <person name="McCowan C."/>
            <person name="Murphy C."/>
            <person name="Neiman D."/>
            <person name="Pearson M."/>
            <person name="Priest M."/>
            <person name="Roberts A."/>
            <person name="Saif S."/>
            <person name="Shea T."/>
            <person name="Sisk P."/>
            <person name="Sykes S."/>
            <person name="Wortman J."/>
            <person name="Nusbaum C."/>
            <person name="Birren B."/>
        </authorList>
    </citation>
    <scope>NUCLEOTIDE SEQUENCE [LARGE SCALE GENOMIC DNA]</scope>
    <source>
        <strain evidence="1 2">ATCC BAA-1240</strain>
    </source>
</reference>
<comment type="caution">
    <text evidence="1">The sequence shown here is derived from an EMBL/GenBank/DDBJ whole genome shotgun (WGS) entry which is preliminary data.</text>
</comment>
<dbReference type="RefSeq" id="WP_010772172.1">
    <property type="nucleotide sequence ID" value="NZ_KB946334.1"/>
</dbReference>
<proteinExistence type="predicted"/>
<dbReference type="PATRIC" id="fig|1158612.3.peg.2039"/>
<dbReference type="EMBL" id="AJAU01000019">
    <property type="protein sequence ID" value="EOL44521.1"/>
    <property type="molecule type" value="Genomic_DNA"/>
</dbReference>
<evidence type="ECO:0000313" key="1">
    <source>
        <dbReference type="EMBL" id="EOL44521.1"/>
    </source>
</evidence>
<protein>
    <submittedName>
        <fullName evidence="1">Uncharacterized protein</fullName>
    </submittedName>
</protein>
<sequence length="147" mass="17736">MILERLAVIDFSFLENQSNAKGWDNMFYDVFKLFNEKEKSLHPPIGSDNDHFIFITQGFIYLKQYDQEKIHIYKNELYKELNEIKGQTFLLMIYDDSEIEIMEEIYEKIKRYLKISRKLIKKISVIEFKNNKNTVTRIYKAFNVDSP</sequence>
<organism evidence="1 2">
    <name type="scientific">Enterococcus caccae ATCC BAA-1240</name>
    <dbReference type="NCBI Taxonomy" id="1158612"/>
    <lineage>
        <taxon>Bacteria</taxon>
        <taxon>Bacillati</taxon>
        <taxon>Bacillota</taxon>
        <taxon>Bacilli</taxon>
        <taxon>Lactobacillales</taxon>
        <taxon>Enterococcaceae</taxon>
        <taxon>Enterococcus</taxon>
    </lineage>
</organism>
<dbReference type="STRING" id="317735.RU98_GL001862"/>
<keyword evidence="2" id="KW-1185">Reference proteome</keyword>
<dbReference type="eggNOG" id="ENOG5032Q3V">
    <property type="taxonomic scope" value="Bacteria"/>
</dbReference>
<dbReference type="Proteomes" id="UP000013840">
    <property type="component" value="Unassembled WGS sequence"/>
</dbReference>
<gene>
    <name evidence="1" type="ORF">UC7_02063</name>
</gene>
<accession>R3W9H4</accession>